<dbReference type="Pfam" id="PF22586">
    <property type="entry name" value="ANCHR-like_BBOX"/>
    <property type="match status" value="1"/>
</dbReference>
<dbReference type="AlphaFoldDB" id="F7EVF0"/>
<dbReference type="HOGENOM" id="CLU_376239_0_0_1"/>
<keyword evidence="1 3" id="KW-0863">Zinc-finger</keyword>
<dbReference type="RefSeq" id="XP_039769208.1">
    <property type="nucleotide sequence ID" value="XM_039913274.1"/>
</dbReference>
<accession>F7EVF0</accession>
<organism evidence="7 8">
    <name type="scientific">Ornithorhynchus anatinus</name>
    <name type="common">Duckbill platypus</name>
    <dbReference type="NCBI Taxonomy" id="9258"/>
    <lineage>
        <taxon>Eukaryota</taxon>
        <taxon>Metazoa</taxon>
        <taxon>Chordata</taxon>
        <taxon>Craniata</taxon>
        <taxon>Vertebrata</taxon>
        <taxon>Euteleostomi</taxon>
        <taxon>Mammalia</taxon>
        <taxon>Monotremata</taxon>
        <taxon>Ornithorhynchidae</taxon>
        <taxon>Ornithorhynchus</taxon>
    </lineage>
</organism>
<keyword evidence="4" id="KW-0175">Coiled coil</keyword>
<name>F7EVF0_ORNAN</name>
<keyword evidence="1 3" id="KW-0479">Metal-binding</keyword>
<feature type="region of interest" description="Disordered" evidence="5">
    <location>
        <begin position="662"/>
        <end position="719"/>
    </location>
</feature>
<dbReference type="GO" id="GO:0008270">
    <property type="term" value="F:zinc ion binding"/>
    <property type="evidence" value="ECO:0007669"/>
    <property type="project" value="UniProtKB-KW"/>
</dbReference>
<dbReference type="GeneTree" id="ENSGT00390000018298"/>
<dbReference type="eggNOG" id="ENOG502QZ7B">
    <property type="taxonomic scope" value="Eukaryota"/>
</dbReference>
<evidence type="ECO:0000313" key="8">
    <source>
        <dbReference type="Proteomes" id="UP000002279"/>
    </source>
</evidence>
<dbReference type="PANTHER" id="PTHR28634">
    <property type="entry name" value="ZINC FINGER B-BOX DOMAIN-CONTAINING PROTEIN 1"/>
    <property type="match status" value="1"/>
</dbReference>
<dbReference type="FunCoup" id="F7EVF0">
    <property type="interactions" value="26"/>
</dbReference>
<proteinExistence type="predicted"/>
<evidence type="ECO:0000256" key="1">
    <source>
        <dbReference type="ARBA" id="ARBA00022771"/>
    </source>
</evidence>
<evidence type="ECO:0000256" key="5">
    <source>
        <dbReference type="SAM" id="MobiDB-lite"/>
    </source>
</evidence>
<dbReference type="OrthoDB" id="6226111at2759"/>
<feature type="domain" description="B box-type" evidence="6">
    <location>
        <begin position="129"/>
        <end position="175"/>
    </location>
</feature>
<dbReference type="KEGG" id="oaa:103170158"/>
<evidence type="ECO:0000256" key="2">
    <source>
        <dbReference type="ARBA" id="ARBA00022833"/>
    </source>
</evidence>
<feature type="compositionally biased region" description="Basic and acidic residues" evidence="5">
    <location>
        <begin position="696"/>
        <end position="708"/>
    </location>
</feature>
<dbReference type="RefSeq" id="XP_028923691.1">
    <property type="nucleotide sequence ID" value="XM_029067858.2"/>
</dbReference>
<gene>
    <name evidence="7" type="primary">ZBBX</name>
</gene>
<keyword evidence="8" id="KW-1185">Reference proteome</keyword>
<keyword evidence="2" id="KW-0862">Zinc</keyword>
<dbReference type="CDD" id="cd19818">
    <property type="entry name" value="Bbox1_ZBBX"/>
    <property type="match status" value="1"/>
</dbReference>
<dbReference type="InterPro" id="IPR037688">
    <property type="entry name" value="ZBBX"/>
</dbReference>
<dbReference type="Ensembl" id="ENSOANT00000002168.3">
    <property type="protein sequence ID" value="ENSOANP00000002167.3"/>
    <property type="gene ID" value="ENSOANG00000001363.3"/>
</dbReference>
<evidence type="ECO:0000259" key="6">
    <source>
        <dbReference type="PROSITE" id="PS50119"/>
    </source>
</evidence>
<dbReference type="GeneID" id="103170158"/>
<dbReference type="CTD" id="79740"/>
<dbReference type="InterPro" id="IPR000315">
    <property type="entry name" value="Znf_B-box"/>
</dbReference>
<protein>
    <submittedName>
        <fullName evidence="7">Zinc finger B-box domain containing</fullName>
    </submittedName>
</protein>
<dbReference type="PROSITE" id="PS50119">
    <property type="entry name" value="ZF_BBOX"/>
    <property type="match status" value="1"/>
</dbReference>
<dbReference type="OMA" id="FTMGTNC"/>
<reference evidence="7" key="2">
    <citation type="submission" date="2025-08" db="UniProtKB">
        <authorList>
            <consortium name="Ensembl"/>
        </authorList>
    </citation>
    <scope>IDENTIFICATION</scope>
    <source>
        <strain evidence="7">Glennie</strain>
    </source>
</reference>
<feature type="region of interest" description="Disordered" evidence="5">
    <location>
        <begin position="801"/>
        <end position="845"/>
    </location>
</feature>
<sequence length="845" mass="95260">MNTNDFIVLPKGKTGNSVKLKAKNTRELQVEKVKLELENVEMEKKLQQLQASMSREKEERESSGYHWKSGQAIQSGYQSQRQLQNKENFVKISSGKVKLKALKETSQETEKESYDYKMASDSVLEKSKTRGKACGQCEIKTAQLVCLECGEDYCVSCFAKIHQKGALKFHRTTLLQTKSHVPFSKLDVEHQFLKDVNSDASKVKHDLRKDISNTQLPSQTLLQTNSSQIDTPALGRTEFANQKGGLLLQGSFDEDESAKSFQEILTHWRTGNYGQKEREKNYSQEAKADPKAACEVQTNLKILREPLEIEFQGNSLSYMEKLWLKKYRSSPPVNVPNKFRQPQTSPEEPDCILNGKDNIKAEEMQFHQTANSLREDTDIERLEESCVNIVEVNDTYEEELKGEESFVPYRVEIAESNSQCSWRVPEYQKNGFHFGAPLWLSTHLSVDCLYSALIKEKTDPFTLCSGTDPLPCKEIHKVSAAKTFPDELQKRANADVLSTNTEEMVPSNPSDRYLRQKKSNKVEHDAFLGSSLTPERTSYLFNTDFDPSSSRSRTYQNTEEYLKFSNLKDSANVEIPELSKPSKVLQEIALRRKPVSDQYQGLERFFLAGATSVKGRTSPFLSGGSECCSPNTTITFTGNGQWISGSSLSEFADESVVQSVLLSAPSEPSRRIQPKMGPPSRRPTSTNLPPVKTPQRNRDHFKSFHPEPRSVSAQPLSRAASEISEIESIDLTDQNDPLLENATDQQTLDSLEKELGVLKNLADPLGELYSLPYEEISAFNIQLEKMSKTVTDVHITSGIKDPCRVDTPSYLGEKNESPTLLSSPESDKDDDEELLEDKQQVMGLH</sequence>
<evidence type="ECO:0000313" key="7">
    <source>
        <dbReference type="Ensembl" id="ENSOANP00000002167.3"/>
    </source>
</evidence>
<dbReference type="Proteomes" id="UP000002279">
    <property type="component" value="Chromosome 1"/>
</dbReference>
<feature type="coiled-coil region" evidence="4">
    <location>
        <begin position="23"/>
        <end position="59"/>
    </location>
</feature>
<evidence type="ECO:0000256" key="4">
    <source>
        <dbReference type="SAM" id="Coils"/>
    </source>
</evidence>
<dbReference type="SMART" id="SM00336">
    <property type="entry name" value="BBOX"/>
    <property type="match status" value="1"/>
</dbReference>
<evidence type="ECO:0000256" key="3">
    <source>
        <dbReference type="PROSITE-ProRule" id="PRU00024"/>
    </source>
</evidence>
<dbReference type="PANTHER" id="PTHR28634:SF1">
    <property type="entry name" value="ZINC FINGER B-BOX DOMAIN-CONTAINING PROTEIN 1"/>
    <property type="match status" value="1"/>
</dbReference>
<reference evidence="7 8" key="1">
    <citation type="journal article" date="2008" name="Nature">
        <title>Genome analysis of the platypus reveals unique signatures of evolution.</title>
        <authorList>
            <person name="Warren W.C."/>
            <person name="Hillier L.W."/>
            <person name="Marshall Graves J.A."/>
            <person name="Birney E."/>
            <person name="Ponting C.P."/>
            <person name="Grutzner F."/>
            <person name="Belov K."/>
            <person name="Miller W."/>
            <person name="Clarke L."/>
            <person name="Chinwalla A.T."/>
            <person name="Yang S.P."/>
            <person name="Heger A."/>
            <person name="Locke D.P."/>
            <person name="Miethke P."/>
            <person name="Waters P.D."/>
            <person name="Veyrunes F."/>
            <person name="Fulton L."/>
            <person name="Fulton B."/>
            <person name="Graves T."/>
            <person name="Wallis J."/>
            <person name="Puente X.S."/>
            <person name="Lopez-Otin C."/>
            <person name="Ordonez G.R."/>
            <person name="Eichler E.E."/>
            <person name="Chen L."/>
            <person name="Cheng Z."/>
            <person name="Deakin J.E."/>
            <person name="Alsop A."/>
            <person name="Thompson K."/>
            <person name="Kirby P."/>
            <person name="Papenfuss A.T."/>
            <person name="Wakefield M.J."/>
            <person name="Olender T."/>
            <person name="Lancet D."/>
            <person name="Huttley G.A."/>
            <person name="Smit A.F."/>
            <person name="Pask A."/>
            <person name="Temple-Smith P."/>
            <person name="Batzer M.A."/>
            <person name="Walker J.A."/>
            <person name="Konkel M.K."/>
            <person name="Harris R.S."/>
            <person name="Whittington C.M."/>
            <person name="Wong E.S."/>
            <person name="Gemmell N.J."/>
            <person name="Buschiazzo E."/>
            <person name="Vargas Jentzsch I.M."/>
            <person name="Merkel A."/>
            <person name="Schmitz J."/>
            <person name="Zemann A."/>
            <person name="Churakov G."/>
            <person name="Kriegs J.O."/>
            <person name="Brosius J."/>
            <person name="Murchison E.P."/>
            <person name="Sachidanandam R."/>
            <person name="Smith C."/>
            <person name="Hannon G.J."/>
            <person name="Tsend-Ayush E."/>
            <person name="McMillan D."/>
            <person name="Attenborough R."/>
            <person name="Rens W."/>
            <person name="Ferguson-Smith M."/>
            <person name="Lefevre C.M."/>
            <person name="Sharp J.A."/>
            <person name="Nicholas K.R."/>
            <person name="Ray D.A."/>
            <person name="Kube M."/>
            <person name="Reinhardt R."/>
            <person name="Pringle T.H."/>
            <person name="Taylor J."/>
            <person name="Jones R.C."/>
            <person name="Nixon B."/>
            <person name="Dacheux J.L."/>
            <person name="Niwa H."/>
            <person name="Sekita Y."/>
            <person name="Huang X."/>
            <person name="Stark A."/>
            <person name="Kheradpour P."/>
            <person name="Kellis M."/>
            <person name="Flicek P."/>
            <person name="Chen Y."/>
            <person name="Webber C."/>
            <person name="Hardison R."/>
            <person name="Nelson J."/>
            <person name="Hallsworth-Pepin K."/>
            <person name="Delehaunty K."/>
            <person name="Markovic C."/>
            <person name="Minx P."/>
            <person name="Feng Y."/>
            <person name="Kremitzki C."/>
            <person name="Mitreva M."/>
            <person name="Glasscock J."/>
            <person name="Wylie T."/>
            <person name="Wohldmann P."/>
            <person name="Thiru P."/>
            <person name="Nhan M.N."/>
            <person name="Pohl C.S."/>
            <person name="Smith S.M."/>
            <person name="Hou S."/>
            <person name="Nefedov M."/>
            <person name="de Jong P.J."/>
            <person name="Renfree M.B."/>
            <person name="Mardis E.R."/>
            <person name="Wilson R.K."/>
        </authorList>
    </citation>
    <scope>NUCLEOTIDE SEQUENCE [LARGE SCALE GENOMIC DNA]</scope>
    <source>
        <strain evidence="7 8">Glennie</strain>
    </source>
</reference>
<dbReference type="InParanoid" id="F7EVF0"/>
<dbReference type="Bgee" id="ENSOANG00000001363">
    <property type="expression patterns" value="Expressed in testis and 3 other cell types or tissues"/>
</dbReference>
<reference evidence="7" key="3">
    <citation type="submission" date="2025-09" db="UniProtKB">
        <authorList>
            <consortium name="Ensembl"/>
        </authorList>
    </citation>
    <scope>IDENTIFICATION</scope>
    <source>
        <strain evidence="7">Glennie</strain>
    </source>
</reference>